<reference evidence="10 11" key="1">
    <citation type="journal article" date="2014" name="Nat. Commun.">
        <title>Molecular traces of alternative social organization in a termite genome.</title>
        <authorList>
            <person name="Terrapon N."/>
            <person name="Li C."/>
            <person name="Robertson H.M."/>
            <person name="Ji L."/>
            <person name="Meng X."/>
            <person name="Booth W."/>
            <person name="Chen Z."/>
            <person name="Childers C.P."/>
            <person name="Glastad K.M."/>
            <person name="Gokhale K."/>
            <person name="Gowin J."/>
            <person name="Gronenberg W."/>
            <person name="Hermansen R.A."/>
            <person name="Hu H."/>
            <person name="Hunt B.G."/>
            <person name="Huylmans A.K."/>
            <person name="Khalil S.M."/>
            <person name="Mitchell R.D."/>
            <person name="Munoz-Torres M.C."/>
            <person name="Mustard J.A."/>
            <person name="Pan H."/>
            <person name="Reese J.T."/>
            <person name="Scharf M.E."/>
            <person name="Sun F."/>
            <person name="Vogel H."/>
            <person name="Xiao J."/>
            <person name="Yang W."/>
            <person name="Yang Z."/>
            <person name="Yang Z."/>
            <person name="Zhou J."/>
            <person name="Zhu J."/>
            <person name="Brent C.S."/>
            <person name="Elsik C.G."/>
            <person name="Goodisman M.A."/>
            <person name="Liberles D.A."/>
            <person name="Roe R.M."/>
            <person name="Vargo E.L."/>
            <person name="Vilcinskas A."/>
            <person name="Wang J."/>
            <person name="Bornberg-Bauer E."/>
            <person name="Korb J."/>
            <person name="Zhang G."/>
            <person name="Liebig J."/>
        </authorList>
    </citation>
    <scope>NUCLEOTIDE SEQUENCE [LARGE SCALE GENOMIC DNA]</scope>
    <source>
        <tissue evidence="10">Whole organism</tissue>
    </source>
</reference>
<dbReference type="InterPro" id="IPR009060">
    <property type="entry name" value="UBA-like_sf"/>
</dbReference>
<dbReference type="PROSITE" id="PS50177">
    <property type="entry name" value="NTF2_DOMAIN"/>
    <property type="match status" value="1"/>
</dbReference>
<gene>
    <name evidence="10" type="ORF">L798_06109</name>
</gene>
<evidence type="ECO:0000256" key="2">
    <source>
        <dbReference type="ARBA" id="ARBA00009285"/>
    </source>
</evidence>
<dbReference type="InterPro" id="IPR057125">
    <property type="entry name" value="NXF1/2/3/5-like_LRR"/>
</dbReference>
<evidence type="ECO:0000256" key="5">
    <source>
        <dbReference type="ARBA" id="ARBA00022737"/>
    </source>
</evidence>
<keyword evidence="4" id="KW-0433">Leucine-rich repeat</keyword>
<dbReference type="GO" id="GO:0005634">
    <property type="term" value="C:nucleus"/>
    <property type="evidence" value="ECO:0007669"/>
    <property type="project" value="UniProtKB-SubCell"/>
</dbReference>
<evidence type="ECO:0000256" key="1">
    <source>
        <dbReference type="ARBA" id="ARBA00004123"/>
    </source>
</evidence>
<accession>A0A067R9M2</accession>
<evidence type="ECO:0000256" key="6">
    <source>
        <dbReference type="ARBA" id="ARBA00022816"/>
    </source>
</evidence>
<evidence type="ECO:0000256" key="4">
    <source>
        <dbReference type="ARBA" id="ARBA00022614"/>
    </source>
</evidence>
<dbReference type="eggNOG" id="KOG3763">
    <property type="taxonomic scope" value="Eukaryota"/>
</dbReference>
<dbReference type="SMART" id="SM00804">
    <property type="entry name" value="TAP_C"/>
    <property type="match status" value="1"/>
</dbReference>
<evidence type="ECO:0000313" key="11">
    <source>
        <dbReference type="Proteomes" id="UP000027135"/>
    </source>
</evidence>
<keyword evidence="11" id="KW-1185">Reference proteome</keyword>
<dbReference type="PANTHER" id="PTHR10662">
    <property type="entry name" value="NUCLEAR RNA EXPORT FACTOR"/>
    <property type="match status" value="1"/>
</dbReference>
<dbReference type="SUPFAM" id="SSF54928">
    <property type="entry name" value="RNA-binding domain, RBD"/>
    <property type="match status" value="1"/>
</dbReference>
<dbReference type="InterPro" id="IPR032675">
    <property type="entry name" value="LRR_dom_sf"/>
</dbReference>
<dbReference type="GO" id="GO:0003723">
    <property type="term" value="F:RNA binding"/>
    <property type="evidence" value="ECO:0007669"/>
    <property type="project" value="TreeGrafter"/>
</dbReference>
<dbReference type="InterPro" id="IPR030217">
    <property type="entry name" value="NXF_fam"/>
</dbReference>
<dbReference type="InterPro" id="IPR002075">
    <property type="entry name" value="NTF2_dom"/>
</dbReference>
<dbReference type="Gene3D" id="1.10.8.10">
    <property type="entry name" value="DNA helicase RuvA subunit, C-terminal domain"/>
    <property type="match status" value="1"/>
</dbReference>
<dbReference type="SUPFAM" id="SSF54427">
    <property type="entry name" value="NTF2-like"/>
    <property type="match status" value="1"/>
</dbReference>
<dbReference type="InterPro" id="IPR018222">
    <property type="entry name" value="Nuclear_transport_factor_2_euk"/>
</dbReference>
<dbReference type="InterPro" id="IPR032710">
    <property type="entry name" value="NTF2-like_dom_sf"/>
</dbReference>
<keyword evidence="5" id="KW-0677">Repeat</keyword>
<dbReference type="PANTHER" id="PTHR10662:SF22">
    <property type="entry name" value="NUCLEAR RNA EXPORT FACTOR 1"/>
    <property type="match status" value="1"/>
</dbReference>
<evidence type="ECO:0000256" key="7">
    <source>
        <dbReference type="ARBA" id="ARBA00023242"/>
    </source>
</evidence>
<dbReference type="PROSITE" id="PS51281">
    <property type="entry name" value="TAP_C"/>
    <property type="match status" value="1"/>
</dbReference>
<evidence type="ECO:0000256" key="3">
    <source>
        <dbReference type="ARBA" id="ARBA00022448"/>
    </source>
</evidence>
<dbReference type="Proteomes" id="UP000027135">
    <property type="component" value="Unassembled WGS sequence"/>
</dbReference>
<dbReference type="InterPro" id="IPR001611">
    <property type="entry name" value="Leu-rich_rpt"/>
</dbReference>
<keyword evidence="7" id="KW-0539">Nucleus</keyword>
<comment type="subcellular location">
    <subcellularLocation>
        <location evidence="1">Nucleus</location>
    </subcellularLocation>
</comment>
<comment type="similarity">
    <text evidence="2">Belongs to the NXF family.</text>
</comment>
<protein>
    <submittedName>
        <fullName evidence="10">Nuclear RNA export factor 1</fullName>
    </submittedName>
</protein>
<dbReference type="STRING" id="136037.A0A067R9M2"/>
<dbReference type="Pfam" id="PF03943">
    <property type="entry name" value="TAP_C"/>
    <property type="match status" value="1"/>
</dbReference>
<dbReference type="InterPro" id="IPR012677">
    <property type="entry name" value="Nucleotide-bd_a/b_plait_sf"/>
</dbReference>
<name>A0A067R9M2_ZOONE</name>
<keyword evidence="3" id="KW-0813">Transport</keyword>
<feature type="domain" description="NTF2" evidence="8">
    <location>
        <begin position="304"/>
        <end position="455"/>
    </location>
</feature>
<dbReference type="Gene3D" id="3.30.70.330">
    <property type="match status" value="1"/>
</dbReference>
<dbReference type="EMBL" id="KK852655">
    <property type="protein sequence ID" value="KDR19314.1"/>
    <property type="molecule type" value="Genomic_DNA"/>
</dbReference>
<dbReference type="SUPFAM" id="SSF46934">
    <property type="entry name" value="UBA-like"/>
    <property type="match status" value="1"/>
</dbReference>
<dbReference type="Gene3D" id="3.80.10.10">
    <property type="entry name" value="Ribonuclease Inhibitor"/>
    <property type="match status" value="1"/>
</dbReference>
<dbReference type="InterPro" id="IPR005637">
    <property type="entry name" value="TAP_C_dom"/>
</dbReference>
<dbReference type="Pfam" id="PF24048">
    <property type="entry name" value="LRR_NXF1-5"/>
    <property type="match status" value="1"/>
</dbReference>
<evidence type="ECO:0000313" key="10">
    <source>
        <dbReference type="EMBL" id="KDR19314.1"/>
    </source>
</evidence>
<evidence type="ECO:0000259" key="9">
    <source>
        <dbReference type="PROSITE" id="PS51281"/>
    </source>
</evidence>
<dbReference type="FunFam" id="1.10.8.10:FF:000018">
    <property type="entry name" value="Nuclear RNA export factor 1"/>
    <property type="match status" value="1"/>
</dbReference>
<dbReference type="InParanoid" id="A0A067R9M2"/>
<organism evidence="10 11">
    <name type="scientific">Zootermopsis nevadensis</name>
    <name type="common">Dampwood termite</name>
    <dbReference type="NCBI Taxonomy" id="136037"/>
    <lineage>
        <taxon>Eukaryota</taxon>
        <taxon>Metazoa</taxon>
        <taxon>Ecdysozoa</taxon>
        <taxon>Arthropoda</taxon>
        <taxon>Hexapoda</taxon>
        <taxon>Insecta</taxon>
        <taxon>Pterygota</taxon>
        <taxon>Neoptera</taxon>
        <taxon>Polyneoptera</taxon>
        <taxon>Dictyoptera</taxon>
        <taxon>Blattodea</taxon>
        <taxon>Blattoidea</taxon>
        <taxon>Termitoidae</taxon>
        <taxon>Termopsidae</taxon>
        <taxon>Zootermopsis</taxon>
    </lineage>
</organism>
<dbReference type="SUPFAM" id="SSF52058">
    <property type="entry name" value="L domain-like"/>
    <property type="match status" value="1"/>
</dbReference>
<dbReference type="AlphaFoldDB" id="A0A067R9M2"/>
<dbReference type="InterPro" id="IPR035979">
    <property type="entry name" value="RBD_domain_sf"/>
</dbReference>
<evidence type="ECO:0000259" key="8">
    <source>
        <dbReference type="PROSITE" id="PS50177"/>
    </source>
</evidence>
<dbReference type="CDD" id="cd14342">
    <property type="entry name" value="UBA_TAP-C"/>
    <property type="match status" value="1"/>
</dbReference>
<keyword evidence="6" id="KW-0509">mRNA transport</keyword>
<dbReference type="Gene3D" id="3.10.450.50">
    <property type="match status" value="1"/>
</dbReference>
<proteinExistence type="inferred from homology"/>
<dbReference type="Pfam" id="PF22602">
    <property type="entry name" value="NXF_NTF2"/>
    <property type="match status" value="1"/>
</dbReference>
<sequence length="544" mass="62267">MIHVNLTSTALSEEKKPDYIVLDSSNALSVILGSSYCMERCFINRKDCWHKFMILNGSIHDKEFILKVIMDAVYPIDLIPVMYKEEGEDTCFLARNCGTAIERLCRSSLVIDIPNGPSLTLRIVLGFAHINDIHLNMQWNLIKVIGKRFNKDTKYLDLSNYHRDPDLCDLIFCPLSQPKILQYVLNAVKSALPLVTSLNLSHNDIHSVKSLEALWQFKLLAKLDLRHNMVKYVKDLAVLQPIKLCELLLDQNPLCQYFDSEYPYISAVRRLLPSLLKLDGVVLGPPGFHRPRRNFLLPPEDSSLADQFIRHYFTLYDCSNRKKLEGLYHSDALFSLTATYLPAQSTSNTARLTEYTIESRNLLKLCDYTKSLKLLYHGSEAILATLCKLPRSEHDPYSFRVDLVHSAFGILISVTGVFREPATIKTPLIRSFCRVFVLVQIGPREFQIANETLHVKNATTKEAEEAFKIPKPPIRQKLTPGNPVNMNESDKEHLTKILSQLTEMNVKWSRKCLEESKWDIKKATTVFTELYKMSKIPPEAFSNL</sequence>
<feature type="domain" description="TAP-C" evidence="9">
    <location>
        <begin position="489"/>
        <end position="544"/>
    </location>
</feature>
<dbReference type="PROSITE" id="PS51450">
    <property type="entry name" value="LRR"/>
    <property type="match status" value="1"/>
</dbReference>
<dbReference type="GO" id="GO:0016973">
    <property type="term" value="P:poly(A)+ mRNA export from nucleus"/>
    <property type="evidence" value="ECO:0007669"/>
    <property type="project" value="TreeGrafter"/>
</dbReference>
<dbReference type="OMA" id="TVYCPLS"/>